<dbReference type="Proteomes" id="UP000029964">
    <property type="component" value="Unassembled WGS sequence"/>
</dbReference>
<name>A0A086T0A2_HAPC1</name>
<reference evidence="3" key="1">
    <citation type="journal article" date="2014" name="Genome Announc.">
        <title>Genome sequence and annotation of Acremonium chrysogenum, producer of the beta-lactam antibiotic cephalosporin C.</title>
        <authorList>
            <person name="Terfehr D."/>
            <person name="Dahlmann T.A."/>
            <person name="Specht T."/>
            <person name="Zadra I."/>
            <person name="Kuernsteiner H."/>
            <person name="Kueck U."/>
        </authorList>
    </citation>
    <scope>NUCLEOTIDE SEQUENCE [LARGE SCALE GENOMIC DNA]</scope>
    <source>
        <strain evidence="3">ATCC 11550 / CBS 779.69 / DSM 880 / IAM 14645 / JCM 23072 / IMI 49137</strain>
    </source>
</reference>
<dbReference type="OrthoDB" id="3553044at2759"/>
<protein>
    <submittedName>
        <fullName evidence="2">Uncharacterized protein</fullName>
    </submittedName>
</protein>
<dbReference type="AlphaFoldDB" id="A0A086T0A2"/>
<evidence type="ECO:0000313" key="2">
    <source>
        <dbReference type="EMBL" id="KFH42784.1"/>
    </source>
</evidence>
<feature type="compositionally biased region" description="Basic residues" evidence="1">
    <location>
        <begin position="1"/>
        <end position="14"/>
    </location>
</feature>
<evidence type="ECO:0000256" key="1">
    <source>
        <dbReference type="SAM" id="MobiDB-lite"/>
    </source>
</evidence>
<comment type="caution">
    <text evidence="2">The sequence shown here is derived from an EMBL/GenBank/DDBJ whole genome shotgun (WGS) entry which is preliminary data.</text>
</comment>
<feature type="region of interest" description="Disordered" evidence="1">
    <location>
        <begin position="1"/>
        <end position="47"/>
    </location>
</feature>
<keyword evidence="3" id="KW-1185">Reference proteome</keyword>
<dbReference type="HOGENOM" id="CLU_1958915_0_0_1"/>
<organism evidence="2 3">
    <name type="scientific">Hapsidospora chrysogenum (strain ATCC 11550 / CBS 779.69 / DSM 880 / IAM 14645 / JCM 23072 / IMI 49137)</name>
    <name type="common">Acremonium chrysogenum</name>
    <dbReference type="NCBI Taxonomy" id="857340"/>
    <lineage>
        <taxon>Eukaryota</taxon>
        <taxon>Fungi</taxon>
        <taxon>Dikarya</taxon>
        <taxon>Ascomycota</taxon>
        <taxon>Pezizomycotina</taxon>
        <taxon>Sordariomycetes</taxon>
        <taxon>Hypocreomycetidae</taxon>
        <taxon>Hypocreales</taxon>
        <taxon>Bionectriaceae</taxon>
        <taxon>Hapsidospora</taxon>
    </lineage>
</organism>
<accession>A0A086T0A2</accession>
<proteinExistence type="predicted"/>
<dbReference type="EMBL" id="JPKY01000085">
    <property type="protein sequence ID" value="KFH42784.1"/>
    <property type="molecule type" value="Genomic_DNA"/>
</dbReference>
<gene>
    <name evidence="2" type="ORF">ACRE_065000</name>
</gene>
<evidence type="ECO:0000313" key="3">
    <source>
        <dbReference type="Proteomes" id="UP000029964"/>
    </source>
</evidence>
<sequence>MFHHLSHHLHRRSRRSSDATACSSDDGPYSRRQSSAGFSERSCEGLTTDRTRDLWRCMLELQSRYGCYHSARIDVAMEAGDEAVDYMPNRFIIDILNDSVADVLPEEGWERLNQYLCHDDGVAHKENK</sequence>